<dbReference type="Proteomes" id="UP000242258">
    <property type="component" value="Unassembled WGS sequence"/>
</dbReference>
<protein>
    <recommendedName>
        <fullName evidence="2">START domain-containing protein</fullName>
    </recommendedName>
</protein>
<dbReference type="PANTHER" id="PTHR19308:SF14">
    <property type="entry name" value="START DOMAIN-CONTAINING PROTEIN"/>
    <property type="match status" value="1"/>
</dbReference>
<feature type="signal peptide" evidence="1">
    <location>
        <begin position="1"/>
        <end position="21"/>
    </location>
</feature>
<dbReference type="SUPFAM" id="SSF55961">
    <property type="entry name" value="Bet v1-like"/>
    <property type="match status" value="1"/>
</dbReference>
<dbReference type="PANTHER" id="PTHR19308">
    <property type="entry name" value="PHOSPHATIDYLCHOLINE TRANSFER PROTEIN"/>
    <property type="match status" value="1"/>
</dbReference>
<dbReference type="STRING" id="1628148.BI198_01615"/>
<dbReference type="InterPro" id="IPR023393">
    <property type="entry name" value="START-like_dom_sf"/>
</dbReference>
<proteinExistence type="predicted"/>
<dbReference type="GO" id="GO:0005737">
    <property type="term" value="C:cytoplasm"/>
    <property type="evidence" value="ECO:0007669"/>
    <property type="project" value="UniProtKB-ARBA"/>
</dbReference>
<evidence type="ECO:0000256" key="1">
    <source>
        <dbReference type="SAM" id="SignalP"/>
    </source>
</evidence>
<keyword evidence="4" id="KW-1185">Reference proteome</keyword>
<dbReference type="InterPro" id="IPR028347">
    <property type="entry name" value="START_dom_prot"/>
</dbReference>
<dbReference type="AlphaFoldDB" id="A0A1E7Q9N3"/>
<keyword evidence="1" id="KW-0732">Signal</keyword>
<dbReference type="PROSITE" id="PS50848">
    <property type="entry name" value="START"/>
    <property type="match status" value="1"/>
</dbReference>
<comment type="caution">
    <text evidence="3">The sequence shown here is derived from an EMBL/GenBank/DDBJ whole genome shotgun (WGS) entry which is preliminary data.</text>
</comment>
<dbReference type="InterPro" id="IPR002913">
    <property type="entry name" value="START_lipid-bd_dom"/>
</dbReference>
<evidence type="ECO:0000313" key="3">
    <source>
        <dbReference type="EMBL" id="OEY70889.1"/>
    </source>
</evidence>
<dbReference type="Pfam" id="PF01852">
    <property type="entry name" value="START"/>
    <property type="match status" value="1"/>
</dbReference>
<feature type="chain" id="PRO_5009200535" description="START domain-containing protein" evidence="1">
    <location>
        <begin position="22"/>
        <end position="214"/>
    </location>
</feature>
<name>A0A1E7Q9N3_9GAMM</name>
<dbReference type="OrthoDB" id="5734556at2"/>
<organism evidence="3 4">
    <name type="scientific">Rheinheimera salexigens</name>
    <dbReference type="NCBI Taxonomy" id="1628148"/>
    <lineage>
        <taxon>Bacteria</taxon>
        <taxon>Pseudomonadati</taxon>
        <taxon>Pseudomonadota</taxon>
        <taxon>Gammaproteobacteria</taxon>
        <taxon>Chromatiales</taxon>
        <taxon>Chromatiaceae</taxon>
        <taxon>Rheinheimera</taxon>
    </lineage>
</organism>
<dbReference type="InterPro" id="IPR051213">
    <property type="entry name" value="START_lipid_transfer"/>
</dbReference>
<sequence>MRVLLLVLQVLIMCWSLVAAANDSDWQLYKQTATVKVHFRQLDKARLEINAELQTQSKLGAFMHLLNDTPAITNWVDGAERAQVIAQVNPHSHVVHSYFSGFWPVSPRDMITQSIWSQDEISGVLSIDIIDRGQDYPAQKGYVRMEQVSGRWQLTPLTEGGVLIQYQGQADPAGKLPHFIGNKAALKASFNTFKNLEHILSRYQEPYPGINEKN</sequence>
<feature type="domain" description="START" evidence="2">
    <location>
        <begin position="19"/>
        <end position="205"/>
    </location>
</feature>
<dbReference type="Gene3D" id="3.30.530.20">
    <property type="match status" value="1"/>
</dbReference>
<accession>A0A1E7Q9N3</accession>
<dbReference type="PIRSF" id="PIRSF039033">
    <property type="entry name" value="START_dom"/>
    <property type="match status" value="1"/>
</dbReference>
<reference evidence="4" key="1">
    <citation type="submission" date="2016-09" db="EMBL/GenBank/DDBJ databases">
        <authorList>
            <person name="Wan X."/>
            <person name="Hou S."/>
        </authorList>
    </citation>
    <scope>NUCLEOTIDE SEQUENCE [LARGE SCALE GENOMIC DNA]</scope>
    <source>
        <strain evidence="4">KH87</strain>
    </source>
</reference>
<evidence type="ECO:0000313" key="4">
    <source>
        <dbReference type="Proteomes" id="UP000242258"/>
    </source>
</evidence>
<dbReference type="GO" id="GO:0008289">
    <property type="term" value="F:lipid binding"/>
    <property type="evidence" value="ECO:0007669"/>
    <property type="project" value="InterPro"/>
</dbReference>
<dbReference type="EMBL" id="MKEK01000001">
    <property type="protein sequence ID" value="OEY70889.1"/>
    <property type="molecule type" value="Genomic_DNA"/>
</dbReference>
<gene>
    <name evidence="3" type="ORF">BI198_01615</name>
</gene>
<evidence type="ECO:0000259" key="2">
    <source>
        <dbReference type="PROSITE" id="PS50848"/>
    </source>
</evidence>